<dbReference type="Proteomes" id="UP000683925">
    <property type="component" value="Unassembled WGS sequence"/>
</dbReference>
<sequence length="186" mass="22024">MKTNNQASNSNNFKLRIFLKSQSKGESSSLYPILDSQKQVFGEDEKNHKKPEPLIIYEDISDRQKSTTASSSSSHLKKITKRITQSIDQEVSPDNQFTFYQIIDNYYQQQINLPIKKDRYGSQEKTTKKIQRLYTEQSEFKSNQQRPLKLHLTQFKEQYKQEITSVKEKLINQCKRKYKKYPTILN</sequence>
<accession>A0A8S1TGF9</accession>
<evidence type="ECO:0000256" key="1">
    <source>
        <dbReference type="SAM" id="MobiDB-lite"/>
    </source>
</evidence>
<dbReference type="EMBL" id="CAJJDP010000024">
    <property type="protein sequence ID" value="CAD8150998.1"/>
    <property type="molecule type" value="Genomic_DNA"/>
</dbReference>
<proteinExistence type="predicted"/>
<dbReference type="AlphaFoldDB" id="A0A8S1TGF9"/>
<dbReference type="OrthoDB" id="305437at2759"/>
<evidence type="ECO:0000313" key="3">
    <source>
        <dbReference type="Proteomes" id="UP000683925"/>
    </source>
</evidence>
<dbReference type="OMA" id="KTNNQAS"/>
<organism evidence="2 3">
    <name type="scientific">Paramecium octaurelia</name>
    <dbReference type="NCBI Taxonomy" id="43137"/>
    <lineage>
        <taxon>Eukaryota</taxon>
        <taxon>Sar</taxon>
        <taxon>Alveolata</taxon>
        <taxon>Ciliophora</taxon>
        <taxon>Intramacronucleata</taxon>
        <taxon>Oligohymenophorea</taxon>
        <taxon>Peniculida</taxon>
        <taxon>Parameciidae</taxon>
        <taxon>Paramecium</taxon>
    </lineage>
</organism>
<comment type="caution">
    <text evidence="2">The sequence shown here is derived from an EMBL/GenBank/DDBJ whole genome shotgun (WGS) entry which is preliminary data.</text>
</comment>
<reference evidence="2" key="1">
    <citation type="submission" date="2021-01" db="EMBL/GenBank/DDBJ databases">
        <authorList>
            <consortium name="Genoscope - CEA"/>
            <person name="William W."/>
        </authorList>
    </citation>
    <scope>NUCLEOTIDE SEQUENCE</scope>
</reference>
<keyword evidence="3" id="KW-1185">Reference proteome</keyword>
<feature type="region of interest" description="Disordered" evidence="1">
    <location>
        <begin position="52"/>
        <end position="76"/>
    </location>
</feature>
<protein>
    <submittedName>
        <fullName evidence="2">Uncharacterized protein</fullName>
    </submittedName>
</protein>
<evidence type="ECO:0000313" key="2">
    <source>
        <dbReference type="EMBL" id="CAD8150998.1"/>
    </source>
</evidence>
<gene>
    <name evidence="2" type="ORF">POCTA_138.1.T0240243</name>
</gene>
<name>A0A8S1TGF9_PAROT</name>